<dbReference type="SUPFAM" id="SSF56954">
    <property type="entry name" value="Outer membrane efflux proteins (OEP)"/>
    <property type="match status" value="1"/>
</dbReference>
<proteinExistence type="inferred from homology"/>
<evidence type="ECO:0000256" key="9">
    <source>
        <dbReference type="SAM" id="SignalP"/>
    </source>
</evidence>
<gene>
    <name evidence="10" type="ORF">H3L94_00440</name>
</gene>
<evidence type="ECO:0000313" key="11">
    <source>
        <dbReference type="Proteomes" id="UP000514752"/>
    </source>
</evidence>
<keyword evidence="3" id="KW-0813">Transport</keyword>
<feature type="compositionally biased region" description="Polar residues" evidence="8">
    <location>
        <begin position="494"/>
        <end position="505"/>
    </location>
</feature>
<evidence type="ECO:0000256" key="5">
    <source>
        <dbReference type="ARBA" id="ARBA00022692"/>
    </source>
</evidence>
<dbReference type="GO" id="GO:0009279">
    <property type="term" value="C:cell outer membrane"/>
    <property type="evidence" value="ECO:0007669"/>
    <property type="project" value="UniProtKB-SubCell"/>
</dbReference>
<evidence type="ECO:0000256" key="6">
    <source>
        <dbReference type="ARBA" id="ARBA00023136"/>
    </source>
</evidence>
<evidence type="ECO:0000256" key="7">
    <source>
        <dbReference type="ARBA" id="ARBA00023237"/>
    </source>
</evidence>
<feature type="compositionally biased region" description="Low complexity" evidence="8">
    <location>
        <begin position="425"/>
        <end position="438"/>
    </location>
</feature>
<dbReference type="EMBL" id="CP059567">
    <property type="protein sequence ID" value="QMT40574.1"/>
    <property type="molecule type" value="Genomic_DNA"/>
</dbReference>
<evidence type="ECO:0000256" key="4">
    <source>
        <dbReference type="ARBA" id="ARBA00022452"/>
    </source>
</evidence>
<keyword evidence="9" id="KW-0732">Signal</keyword>
<keyword evidence="5" id="KW-0812">Transmembrane</keyword>
<sequence length="527" mass="58186">MILRPYFLSFLIILFSAPAYAEDGGLRAVLRQALNSDPRLLEARANIAAAEEQVQIAQAGHYPVLSLTGRQTIAQRQSHSANREDADIGLHGRLNLYAWGGIEAAVARDRSKQGYYRHKYDETREQLGKTISELYLTALRAREQSAVYRESLARHDKMLHDLSVIVRYDAGRRSELTEAQARRLQAESNLLQQQRILHTSLSSLSRYTGRTLQAADLRDPFAGSTPEDIISRYQNRSQLSHPSYLAQKSEWDSVRAQVDVSRSRRLPSVNLEGNLNRNNREVFLSLNWHIFDHAARHTVRQDGHSLAAAEAKLEEILRETAEKSQTAKVDMGQSRRRMLVAIQQISAQREVVRAYEAQFKIARRSLADVLNAYQELSNIQIAEVNAYADFSDAALAYLTAQAAISDWANSEQQTTASALPQQWLSAPPAAPSETAKPAATPPPPAASDRLPENPAPAMRQTAEPATSVPQAAAKPPAPPAPEAAAQVAPPPEQNLLTPISVSSHSIPADLMDMPIPEQLLSTPAPQP</sequence>
<protein>
    <submittedName>
        <fullName evidence="10">TolC family protein</fullName>
    </submittedName>
</protein>
<dbReference type="GO" id="GO:0015562">
    <property type="term" value="F:efflux transmembrane transporter activity"/>
    <property type="evidence" value="ECO:0007669"/>
    <property type="project" value="InterPro"/>
</dbReference>
<accession>A0A7D7NG27</accession>
<name>A0A7D7NG27_9NEIS</name>
<dbReference type="PANTHER" id="PTHR30026:SF20">
    <property type="entry name" value="OUTER MEMBRANE PROTEIN TOLC"/>
    <property type="match status" value="1"/>
</dbReference>
<keyword evidence="6" id="KW-0472">Membrane</keyword>
<dbReference type="Pfam" id="PF02321">
    <property type="entry name" value="OEP"/>
    <property type="match status" value="2"/>
</dbReference>
<dbReference type="AlphaFoldDB" id="A0A7D7NG27"/>
<dbReference type="Proteomes" id="UP000514752">
    <property type="component" value="Chromosome"/>
</dbReference>
<dbReference type="InterPro" id="IPR003423">
    <property type="entry name" value="OMP_efflux"/>
</dbReference>
<dbReference type="PANTHER" id="PTHR30026">
    <property type="entry name" value="OUTER MEMBRANE PROTEIN TOLC"/>
    <property type="match status" value="1"/>
</dbReference>
<evidence type="ECO:0000256" key="2">
    <source>
        <dbReference type="ARBA" id="ARBA00007613"/>
    </source>
</evidence>
<dbReference type="Gene3D" id="1.20.1600.10">
    <property type="entry name" value="Outer membrane efflux proteins (OEP)"/>
    <property type="match status" value="1"/>
</dbReference>
<comment type="similarity">
    <text evidence="2">Belongs to the outer membrane factor (OMF) (TC 1.B.17) family.</text>
</comment>
<comment type="subcellular location">
    <subcellularLocation>
        <location evidence="1">Cell outer membrane</location>
    </subcellularLocation>
</comment>
<reference evidence="10 11" key="1">
    <citation type="submission" date="2020-07" db="EMBL/GenBank/DDBJ databases">
        <title>Genomic diversity of species in the Neisseriaceae family.</title>
        <authorList>
            <person name="Vincent A.T."/>
            <person name="Bernet E."/>
            <person name="Veyrier F.J."/>
        </authorList>
    </citation>
    <scope>NUCLEOTIDE SEQUENCE [LARGE SCALE GENOMIC DNA]</scope>
    <source>
        <strain evidence="10 11">DSM 22244</strain>
    </source>
</reference>
<feature type="signal peptide" evidence="9">
    <location>
        <begin position="1"/>
        <end position="21"/>
    </location>
</feature>
<dbReference type="KEGG" id="nsg:H3L94_00440"/>
<keyword evidence="4" id="KW-1134">Transmembrane beta strand</keyword>
<feature type="region of interest" description="Disordered" evidence="8">
    <location>
        <begin position="425"/>
        <end position="527"/>
    </location>
</feature>
<evidence type="ECO:0000256" key="1">
    <source>
        <dbReference type="ARBA" id="ARBA00004442"/>
    </source>
</evidence>
<evidence type="ECO:0000256" key="3">
    <source>
        <dbReference type="ARBA" id="ARBA00022448"/>
    </source>
</evidence>
<keyword evidence="7" id="KW-0998">Cell outer membrane</keyword>
<dbReference type="GO" id="GO:0015288">
    <property type="term" value="F:porin activity"/>
    <property type="evidence" value="ECO:0007669"/>
    <property type="project" value="TreeGrafter"/>
</dbReference>
<evidence type="ECO:0000313" key="10">
    <source>
        <dbReference type="EMBL" id="QMT40574.1"/>
    </source>
</evidence>
<evidence type="ECO:0000256" key="8">
    <source>
        <dbReference type="SAM" id="MobiDB-lite"/>
    </source>
</evidence>
<dbReference type="GO" id="GO:1990281">
    <property type="term" value="C:efflux pump complex"/>
    <property type="evidence" value="ECO:0007669"/>
    <property type="project" value="TreeGrafter"/>
</dbReference>
<organism evidence="10 11">
    <name type="scientific">Neisseria shayeganii</name>
    <dbReference type="NCBI Taxonomy" id="607712"/>
    <lineage>
        <taxon>Bacteria</taxon>
        <taxon>Pseudomonadati</taxon>
        <taxon>Pseudomonadota</taxon>
        <taxon>Betaproteobacteria</taxon>
        <taxon>Neisseriales</taxon>
        <taxon>Neisseriaceae</taxon>
        <taxon>Neisseria</taxon>
    </lineage>
</organism>
<feature type="chain" id="PRO_5027619922" evidence="9">
    <location>
        <begin position="22"/>
        <end position="527"/>
    </location>
</feature>
<dbReference type="InterPro" id="IPR051906">
    <property type="entry name" value="TolC-like"/>
</dbReference>